<dbReference type="CTD" id="20197243"/>
<proteinExistence type="predicted"/>
<evidence type="ECO:0000256" key="1">
    <source>
        <dbReference type="ARBA" id="ARBA00022527"/>
    </source>
</evidence>
<evidence type="ECO:0000256" key="5">
    <source>
        <dbReference type="ARBA" id="ARBA00022840"/>
    </source>
</evidence>
<evidence type="ECO:0000256" key="4">
    <source>
        <dbReference type="ARBA" id="ARBA00022777"/>
    </source>
</evidence>
<evidence type="ECO:0000313" key="6">
    <source>
        <dbReference type="EMBL" id="ESN96793.1"/>
    </source>
</evidence>
<evidence type="ECO:0008006" key="9">
    <source>
        <dbReference type="Google" id="ProtNLM"/>
    </source>
</evidence>
<gene>
    <name evidence="7" type="primary">20197243</name>
    <name evidence="6" type="ORF">HELRODRAFT_153081</name>
</gene>
<evidence type="ECO:0000256" key="2">
    <source>
        <dbReference type="ARBA" id="ARBA00022679"/>
    </source>
</evidence>
<keyword evidence="2" id="KW-0808">Transferase</keyword>
<dbReference type="SUPFAM" id="SSF56112">
    <property type="entry name" value="Protein kinase-like (PK-like)"/>
    <property type="match status" value="1"/>
</dbReference>
<keyword evidence="8" id="KW-1185">Reference proteome</keyword>
<organism evidence="7 8">
    <name type="scientific">Helobdella robusta</name>
    <name type="common">Californian leech</name>
    <dbReference type="NCBI Taxonomy" id="6412"/>
    <lineage>
        <taxon>Eukaryota</taxon>
        <taxon>Metazoa</taxon>
        <taxon>Spiralia</taxon>
        <taxon>Lophotrochozoa</taxon>
        <taxon>Annelida</taxon>
        <taxon>Clitellata</taxon>
        <taxon>Hirudinea</taxon>
        <taxon>Rhynchobdellida</taxon>
        <taxon>Glossiphoniidae</taxon>
        <taxon>Helobdella</taxon>
    </lineage>
</organism>
<dbReference type="OMA" id="KYIFMKI"/>
<dbReference type="GO" id="GO:0005524">
    <property type="term" value="F:ATP binding"/>
    <property type="evidence" value="ECO:0007669"/>
    <property type="project" value="UniProtKB-KW"/>
</dbReference>
<dbReference type="RefSeq" id="XP_009025895.1">
    <property type="nucleotide sequence ID" value="XM_009027647.1"/>
</dbReference>
<dbReference type="KEGG" id="hro:HELRODRAFT_153081"/>
<dbReference type="InterPro" id="IPR011009">
    <property type="entry name" value="Kinase-like_dom_sf"/>
</dbReference>
<dbReference type="OrthoDB" id="9643709at2759"/>
<protein>
    <recommendedName>
        <fullName evidence="9">AGC-kinase C-terminal domain-containing protein</fullName>
    </recommendedName>
</protein>
<dbReference type="EMBL" id="KB097495">
    <property type="protein sequence ID" value="ESN96793.1"/>
    <property type="molecule type" value="Genomic_DNA"/>
</dbReference>
<dbReference type="InParanoid" id="T1EKZ3"/>
<evidence type="ECO:0000313" key="7">
    <source>
        <dbReference type="EnsemblMetazoa" id="HelroP153081"/>
    </source>
</evidence>
<reference evidence="7" key="3">
    <citation type="submission" date="2015-06" db="UniProtKB">
        <authorList>
            <consortium name="EnsemblMetazoa"/>
        </authorList>
    </citation>
    <scope>IDENTIFICATION</scope>
</reference>
<dbReference type="Proteomes" id="UP000015101">
    <property type="component" value="Unassembled WGS sequence"/>
</dbReference>
<reference evidence="6 8" key="2">
    <citation type="journal article" date="2013" name="Nature">
        <title>Insights into bilaterian evolution from three spiralian genomes.</title>
        <authorList>
            <person name="Simakov O."/>
            <person name="Marletaz F."/>
            <person name="Cho S.J."/>
            <person name="Edsinger-Gonzales E."/>
            <person name="Havlak P."/>
            <person name="Hellsten U."/>
            <person name="Kuo D.H."/>
            <person name="Larsson T."/>
            <person name="Lv J."/>
            <person name="Arendt D."/>
            <person name="Savage R."/>
            <person name="Osoegawa K."/>
            <person name="de Jong P."/>
            <person name="Grimwood J."/>
            <person name="Chapman J.A."/>
            <person name="Shapiro H."/>
            <person name="Aerts A."/>
            <person name="Otillar R.P."/>
            <person name="Terry A.Y."/>
            <person name="Boore J.L."/>
            <person name="Grigoriev I.V."/>
            <person name="Lindberg D.R."/>
            <person name="Seaver E.C."/>
            <person name="Weisblat D.A."/>
            <person name="Putnam N.H."/>
            <person name="Rokhsar D.S."/>
        </authorList>
    </citation>
    <scope>NUCLEOTIDE SEQUENCE</scope>
</reference>
<dbReference type="HOGENOM" id="CLU_3056401_0_0_1"/>
<dbReference type="PANTHER" id="PTHR24353:SF37">
    <property type="entry name" value="CAMP-DEPENDENT PROTEIN KINASE CATALYTIC SUBUNIT PRKX"/>
    <property type="match status" value="1"/>
</dbReference>
<evidence type="ECO:0000313" key="8">
    <source>
        <dbReference type="Proteomes" id="UP000015101"/>
    </source>
</evidence>
<dbReference type="EnsemblMetazoa" id="HelroT153081">
    <property type="protein sequence ID" value="HelroP153081"/>
    <property type="gene ID" value="HelroG153081"/>
</dbReference>
<name>T1EKZ3_HELRO</name>
<sequence length="54" mass="6352">FPKVMSNDVKDLVNRVLVIDVSKRLGCMKNGAIDVKKHKWFSNMNWYGLYHKKV</sequence>
<keyword evidence="1" id="KW-0723">Serine/threonine-protein kinase</keyword>
<dbReference type="Gene3D" id="1.10.510.10">
    <property type="entry name" value="Transferase(Phosphotransferase) domain 1"/>
    <property type="match status" value="1"/>
</dbReference>
<reference evidence="8" key="1">
    <citation type="submission" date="2012-12" db="EMBL/GenBank/DDBJ databases">
        <authorList>
            <person name="Hellsten U."/>
            <person name="Grimwood J."/>
            <person name="Chapman J.A."/>
            <person name="Shapiro H."/>
            <person name="Aerts A."/>
            <person name="Otillar R.P."/>
            <person name="Terry A.Y."/>
            <person name="Boore J.L."/>
            <person name="Simakov O."/>
            <person name="Marletaz F."/>
            <person name="Cho S.-J."/>
            <person name="Edsinger-Gonzales E."/>
            <person name="Havlak P."/>
            <person name="Kuo D.-H."/>
            <person name="Larsson T."/>
            <person name="Lv J."/>
            <person name="Arendt D."/>
            <person name="Savage R."/>
            <person name="Osoegawa K."/>
            <person name="de Jong P."/>
            <person name="Lindberg D.R."/>
            <person name="Seaver E.C."/>
            <person name="Weisblat D.A."/>
            <person name="Putnam N.H."/>
            <person name="Grigoriev I.V."/>
            <person name="Rokhsar D.S."/>
        </authorList>
    </citation>
    <scope>NUCLEOTIDE SEQUENCE</scope>
</reference>
<dbReference type="PANTHER" id="PTHR24353">
    <property type="entry name" value="CYCLIC NUCLEOTIDE-DEPENDENT PROTEIN KINASE"/>
    <property type="match status" value="1"/>
</dbReference>
<keyword evidence="4" id="KW-0418">Kinase</keyword>
<dbReference type="GeneID" id="20197243"/>
<keyword evidence="5" id="KW-0067">ATP-binding</keyword>
<dbReference type="eggNOG" id="KOG0616">
    <property type="taxonomic scope" value="Eukaryota"/>
</dbReference>
<dbReference type="STRING" id="6412.T1EKZ3"/>
<dbReference type="AlphaFoldDB" id="T1EKZ3"/>
<dbReference type="GO" id="GO:0004674">
    <property type="term" value="F:protein serine/threonine kinase activity"/>
    <property type="evidence" value="ECO:0007669"/>
    <property type="project" value="UniProtKB-KW"/>
</dbReference>
<evidence type="ECO:0000256" key="3">
    <source>
        <dbReference type="ARBA" id="ARBA00022741"/>
    </source>
</evidence>
<dbReference type="EMBL" id="AMQM01001494">
    <property type="status" value="NOT_ANNOTATED_CDS"/>
    <property type="molecule type" value="Genomic_DNA"/>
</dbReference>
<keyword evidence="3" id="KW-0547">Nucleotide-binding</keyword>
<accession>T1EKZ3</accession>